<evidence type="ECO:0000256" key="2">
    <source>
        <dbReference type="ARBA" id="ARBA00022771"/>
    </source>
</evidence>
<dbReference type="OrthoDB" id="432970at2759"/>
<feature type="compositionally biased region" description="Low complexity" evidence="5">
    <location>
        <begin position="129"/>
        <end position="147"/>
    </location>
</feature>
<reference evidence="8" key="1">
    <citation type="submission" date="2019-01" db="EMBL/GenBank/DDBJ databases">
        <title>Draft genome sequences of three monokaryotic isolates of the white-rot basidiomycete fungus Dichomitus squalens.</title>
        <authorList>
            <consortium name="DOE Joint Genome Institute"/>
            <person name="Lopez S.C."/>
            <person name="Andreopoulos B."/>
            <person name="Pangilinan J."/>
            <person name="Lipzen A."/>
            <person name="Riley R."/>
            <person name="Ahrendt S."/>
            <person name="Ng V."/>
            <person name="Barry K."/>
            <person name="Daum C."/>
            <person name="Grigoriev I.V."/>
            <person name="Hilden K.S."/>
            <person name="Makela M.R."/>
            <person name="de Vries R.P."/>
        </authorList>
    </citation>
    <scope>NUCLEOTIDE SEQUENCE [LARGE SCALE GENOMIC DNA]</scope>
    <source>
        <strain evidence="8">OM18370.1</strain>
    </source>
</reference>
<keyword evidence="1" id="KW-0479">Metal-binding</keyword>
<evidence type="ECO:0000256" key="5">
    <source>
        <dbReference type="SAM" id="MobiDB-lite"/>
    </source>
</evidence>
<accession>A0A4Q9MWK3</accession>
<dbReference type="AlphaFoldDB" id="A0A4Q9MWK3"/>
<feature type="signal peptide" evidence="6">
    <location>
        <begin position="1"/>
        <end position="17"/>
    </location>
</feature>
<feature type="region of interest" description="Disordered" evidence="5">
    <location>
        <begin position="119"/>
        <end position="153"/>
    </location>
</feature>
<protein>
    <recommendedName>
        <fullName evidence="7">MYND-type domain-containing protein</fullName>
    </recommendedName>
</protein>
<dbReference type="EMBL" id="ML143396">
    <property type="protein sequence ID" value="TBU32085.1"/>
    <property type="molecule type" value="Genomic_DNA"/>
</dbReference>
<keyword evidence="3" id="KW-0862">Zinc</keyword>
<feature type="domain" description="MYND-type" evidence="7">
    <location>
        <begin position="69"/>
        <end position="110"/>
    </location>
</feature>
<dbReference type="PROSITE" id="PS50865">
    <property type="entry name" value="ZF_MYND_2"/>
    <property type="match status" value="1"/>
</dbReference>
<dbReference type="Proteomes" id="UP000292957">
    <property type="component" value="Unassembled WGS sequence"/>
</dbReference>
<dbReference type="InterPro" id="IPR002893">
    <property type="entry name" value="Znf_MYND"/>
</dbReference>
<dbReference type="Gene3D" id="6.10.140.2220">
    <property type="match status" value="1"/>
</dbReference>
<dbReference type="Pfam" id="PF01753">
    <property type="entry name" value="zf-MYND"/>
    <property type="match status" value="1"/>
</dbReference>
<name>A0A4Q9MWK3_9APHY</name>
<sequence length="153" mass="17292">MHIPLALAASFVQTLLTSKPYSGPRSPNSREEPHDYLWLTQDLWMEPDVWAWATRHPDVKEAALKRCGYAECSNREEAVFTFKCCGGCKEEWNCSPECRKADWQKHKLECFGYRQKLLAGSSRDEDSGSESSSSVSDDGYSDSSSDSLAEYAY</sequence>
<evidence type="ECO:0000256" key="4">
    <source>
        <dbReference type="PROSITE-ProRule" id="PRU00134"/>
    </source>
</evidence>
<dbReference type="GO" id="GO:0008270">
    <property type="term" value="F:zinc ion binding"/>
    <property type="evidence" value="ECO:0007669"/>
    <property type="project" value="UniProtKB-KW"/>
</dbReference>
<proteinExistence type="predicted"/>
<keyword evidence="6" id="KW-0732">Signal</keyword>
<keyword evidence="2 4" id="KW-0863">Zinc-finger</keyword>
<evidence type="ECO:0000256" key="1">
    <source>
        <dbReference type="ARBA" id="ARBA00022723"/>
    </source>
</evidence>
<evidence type="ECO:0000313" key="8">
    <source>
        <dbReference type="EMBL" id="TBU32085.1"/>
    </source>
</evidence>
<gene>
    <name evidence="8" type="ORF">BD311DRAFT_737040</name>
</gene>
<evidence type="ECO:0000256" key="3">
    <source>
        <dbReference type="ARBA" id="ARBA00022833"/>
    </source>
</evidence>
<feature type="chain" id="PRO_5020255671" description="MYND-type domain-containing protein" evidence="6">
    <location>
        <begin position="18"/>
        <end position="153"/>
    </location>
</feature>
<evidence type="ECO:0000259" key="7">
    <source>
        <dbReference type="PROSITE" id="PS50865"/>
    </source>
</evidence>
<evidence type="ECO:0000256" key="6">
    <source>
        <dbReference type="SAM" id="SignalP"/>
    </source>
</evidence>
<dbReference type="SUPFAM" id="SSF144232">
    <property type="entry name" value="HIT/MYND zinc finger-like"/>
    <property type="match status" value="1"/>
</dbReference>
<organism evidence="8">
    <name type="scientific">Dichomitus squalens</name>
    <dbReference type="NCBI Taxonomy" id="114155"/>
    <lineage>
        <taxon>Eukaryota</taxon>
        <taxon>Fungi</taxon>
        <taxon>Dikarya</taxon>
        <taxon>Basidiomycota</taxon>
        <taxon>Agaricomycotina</taxon>
        <taxon>Agaricomycetes</taxon>
        <taxon>Polyporales</taxon>
        <taxon>Polyporaceae</taxon>
        <taxon>Dichomitus</taxon>
    </lineage>
</organism>